<proteinExistence type="predicted"/>
<feature type="region of interest" description="Disordered" evidence="1">
    <location>
        <begin position="1"/>
        <end position="25"/>
    </location>
</feature>
<dbReference type="EMBL" id="QXTE01000037">
    <property type="protein sequence ID" value="TFK11059.1"/>
    <property type="molecule type" value="Genomic_DNA"/>
</dbReference>
<dbReference type="Proteomes" id="UP000297703">
    <property type="component" value="Unassembled WGS sequence"/>
</dbReference>
<accession>A0A4D9EKI7</accession>
<feature type="compositionally biased region" description="Basic and acidic residues" evidence="1">
    <location>
        <begin position="1"/>
        <end position="15"/>
    </location>
</feature>
<evidence type="ECO:0000313" key="2">
    <source>
        <dbReference type="EMBL" id="TFK11059.1"/>
    </source>
</evidence>
<dbReference type="AlphaFoldDB" id="A0A4D9EKI7"/>
<comment type="caution">
    <text evidence="2">The sequence shown here is derived from an EMBL/GenBank/DDBJ whole genome shotgun (WGS) entry which is preliminary data.</text>
</comment>
<sequence length="104" mass="11722">MMSEDKQCQEGKKAELSSPQISSSDASLSLNLTGHKCLLLYWSLSPTLSSLSHPLRFCLPVVSKLFIHKLQNYIGTKPKYALVKINSLSEEYKQCKNSKYTIPK</sequence>
<evidence type="ECO:0000313" key="3">
    <source>
        <dbReference type="Proteomes" id="UP000297703"/>
    </source>
</evidence>
<organism evidence="2 3">
    <name type="scientific">Platysternon megacephalum</name>
    <name type="common">big-headed turtle</name>
    <dbReference type="NCBI Taxonomy" id="55544"/>
    <lineage>
        <taxon>Eukaryota</taxon>
        <taxon>Metazoa</taxon>
        <taxon>Chordata</taxon>
        <taxon>Craniata</taxon>
        <taxon>Vertebrata</taxon>
        <taxon>Euteleostomi</taxon>
        <taxon>Archelosauria</taxon>
        <taxon>Testudinata</taxon>
        <taxon>Testudines</taxon>
        <taxon>Cryptodira</taxon>
        <taxon>Durocryptodira</taxon>
        <taxon>Testudinoidea</taxon>
        <taxon>Platysternidae</taxon>
        <taxon>Platysternon</taxon>
    </lineage>
</organism>
<reference evidence="2 3" key="2">
    <citation type="submission" date="2019-04" db="EMBL/GenBank/DDBJ databases">
        <title>The genome sequence of big-headed turtle.</title>
        <authorList>
            <person name="Gong S."/>
        </authorList>
    </citation>
    <scope>NUCLEOTIDE SEQUENCE [LARGE SCALE GENOMIC DNA]</scope>
    <source>
        <strain evidence="2">DO16091913</strain>
        <tissue evidence="2">Muscle</tissue>
    </source>
</reference>
<keyword evidence="3" id="KW-1185">Reference proteome</keyword>
<protein>
    <submittedName>
        <fullName evidence="2">BRCA1-associated ATM activator 1</fullName>
    </submittedName>
</protein>
<evidence type="ECO:0000256" key="1">
    <source>
        <dbReference type="SAM" id="MobiDB-lite"/>
    </source>
</evidence>
<gene>
    <name evidence="2" type="ORF">DR999_PMT05877</name>
</gene>
<name>A0A4D9EKI7_9SAUR</name>
<reference evidence="2 3" key="1">
    <citation type="submission" date="2019-04" db="EMBL/GenBank/DDBJ databases">
        <title>Draft genome of the big-headed turtle Platysternon megacephalum.</title>
        <authorList>
            <person name="Gong S."/>
        </authorList>
    </citation>
    <scope>NUCLEOTIDE SEQUENCE [LARGE SCALE GENOMIC DNA]</scope>
    <source>
        <strain evidence="2">DO16091913</strain>
        <tissue evidence="2">Muscle</tissue>
    </source>
</reference>